<dbReference type="InterPro" id="IPR010935">
    <property type="entry name" value="SMC_hinge"/>
</dbReference>
<dbReference type="Gene3D" id="3.30.70.1620">
    <property type="match status" value="1"/>
</dbReference>
<evidence type="ECO:0000256" key="4">
    <source>
        <dbReference type="ARBA" id="ARBA00023054"/>
    </source>
</evidence>
<dbReference type="Proteomes" id="UP000184089">
    <property type="component" value="Unassembled WGS sequence"/>
</dbReference>
<comment type="similarity">
    <text evidence="6">Belongs to the SMC family.</text>
</comment>
<comment type="function">
    <text evidence="6">Required for chromosome condensation and partitioning.</text>
</comment>
<keyword evidence="5 6" id="KW-0238">DNA-binding</keyword>
<dbReference type="AlphaFoldDB" id="A0AAQ1RVF1"/>
<dbReference type="HAMAP" id="MF_01894">
    <property type="entry name" value="Smc_prok"/>
    <property type="match status" value="1"/>
</dbReference>
<evidence type="ECO:0000256" key="5">
    <source>
        <dbReference type="ARBA" id="ARBA00023125"/>
    </source>
</evidence>
<dbReference type="GO" id="GO:0030261">
    <property type="term" value="P:chromosome condensation"/>
    <property type="evidence" value="ECO:0007669"/>
    <property type="project" value="InterPro"/>
</dbReference>
<dbReference type="InterPro" id="IPR024704">
    <property type="entry name" value="SMC"/>
</dbReference>
<dbReference type="Pfam" id="PF02463">
    <property type="entry name" value="SMC_N"/>
    <property type="match status" value="1"/>
</dbReference>
<dbReference type="GO" id="GO:0007059">
    <property type="term" value="P:chromosome segregation"/>
    <property type="evidence" value="ECO:0007669"/>
    <property type="project" value="UniProtKB-UniRule"/>
</dbReference>
<dbReference type="GO" id="GO:0005694">
    <property type="term" value="C:chromosome"/>
    <property type="evidence" value="ECO:0007669"/>
    <property type="project" value="InterPro"/>
</dbReference>
<keyword evidence="1 6" id="KW-0963">Cytoplasm</keyword>
<evidence type="ECO:0000256" key="1">
    <source>
        <dbReference type="ARBA" id="ARBA00022490"/>
    </source>
</evidence>
<accession>A0AAQ1RVF1</accession>
<reference evidence="10" key="1">
    <citation type="submission" date="2016-11" db="EMBL/GenBank/DDBJ databases">
        <authorList>
            <person name="Varghese N."/>
            <person name="Submissions S."/>
        </authorList>
    </citation>
    <scope>NUCLEOTIDE SEQUENCE</scope>
    <source>
        <strain evidence="10">DSM 4029</strain>
    </source>
</reference>
<feature type="coiled-coil region" evidence="6">
    <location>
        <begin position="168"/>
        <end position="202"/>
    </location>
</feature>
<evidence type="ECO:0000313" key="12">
    <source>
        <dbReference type="Proteomes" id="UP000474718"/>
    </source>
</evidence>
<name>A0AAQ1RVF1_9FIRM</name>
<dbReference type="EMBL" id="FQVY01000001">
    <property type="protein sequence ID" value="SHF85422.1"/>
    <property type="molecule type" value="Genomic_DNA"/>
</dbReference>
<dbReference type="GO" id="GO:0003677">
    <property type="term" value="F:DNA binding"/>
    <property type="evidence" value="ECO:0007669"/>
    <property type="project" value="UniProtKB-UniRule"/>
</dbReference>
<feature type="coiled-coil region" evidence="6">
    <location>
        <begin position="235"/>
        <end position="339"/>
    </location>
</feature>
<feature type="binding site" evidence="6">
    <location>
        <begin position="32"/>
        <end position="39"/>
    </location>
    <ligand>
        <name>ATP</name>
        <dbReference type="ChEBI" id="CHEBI:30616"/>
    </ligand>
</feature>
<feature type="region of interest" description="Disordered" evidence="7">
    <location>
        <begin position="902"/>
        <end position="921"/>
    </location>
</feature>
<dbReference type="InterPro" id="IPR036277">
    <property type="entry name" value="SMC_hinge_sf"/>
</dbReference>
<sequence>MFLKALEIYGFKSFPDKTRLEFDHGFTAVVGPNGSGKSNLSDAMRWVLGEQSSKSLRGAKMQDVIFGGTQARSPMGFAQVALVIDNADGKLAGMQAEEVTVLRKLYRSGESEYRINGQAVRLKDVHELFMDTGLGKDGYSIISQGKISEIVSAKSEQRREIFEEAAGIAKYRYKKNEAERKLERAEENLLRLRDILQEVESRLEPLRVQSEKASQFLQLAGERRQLEVSLWVYTLAKSRQLLRQQEDKLLLAQRDFETMQQKIDDMDQKNEELYRQMNRCASEIEEVNADIAELGAQINQNEASVLVLQNEQKHAGEEVERHRRELEDLARRGEDIDQKIADKQALIEKSRALAAQREREIVEREETLSGLVVQNSSTQERVEELTSALSGYSVELSEIKVRLHAGADNRARSQAVLQDLGEKRELLTGEMQKAEAERKEVAQQLEQVVEQLTSAQNTKDGYALKWESRQQQHRRAKEELDRLRAACTDAQNKMKVLQDLKDNMEGFAYSVKKVTLSAKEGKLRGILGPVATLLKVERAYATAIEVALGAAAQNIVCQDEGAAKAAIQFLKQQRGGRATFLPLTVIRGRSLSERGLDDWDGYVGVASELVDCDDRLRPIAENLLGRTAVVEDLDTAVALAKAFGYRFKVVTLDGQVVNAGGSLTGGSLSKTTGVFSRESELTALREGAAKQQARLAELIGEERELREELARLQAVMEGAQSELITAGQDKIRCEGELARIGQYLEQAGSQLEGLERDALAQRTYLEKLEGEMDALLTEQEQTTALYQKLDGELAALSTSAKAFTDARQAILDEIAEQKMEIAGLQKDTLVWGEEIISLQQTKLGSSKQREEILAQIEAAKARSEKIDRDIAELAEQNSDLMGRIAERRAAIHQISQRRQSLEQEAVQNRQEQKSIQSDKDGVARELARLEERKQTMQQDYDKIVADLYDQYELTRSQAEQEARPLEDEGEAKRRLASLKGKMRALGSVNLDAIEEYRAEKERFSFMSAQIADVEESKNSLHKLIAALTKEMIARFEENFSQINRHFSRIFVDLFGGGKAALSLTDPENVLESGIDIQVAPPGKIINNLQSLSGGEQAFVAIAIYFAILTVHPSPFCILDEIEAALDDVNVNKYAAYLRTMSGETQFICITHRRGTMEEADVLYGVTMQEEGVSKLLKLDVSEVGSEFVN</sequence>
<feature type="coiled-coil region" evidence="6">
    <location>
        <begin position="688"/>
        <end position="722"/>
    </location>
</feature>
<comment type="domain">
    <text evidence="6">Contains large globular domains required for ATP hydrolysis at each terminus and a third globular domain forming a flexible hinge near the middle of the molecule. These domains are separated by coiled-coil structures.</text>
</comment>
<dbReference type="GO" id="GO:0005737">
    <property type="term" value="C:cytoplasm"/>
    <property type="evidence" value="ECO:0007669"/>
    <property type="project" value="UniProtKB-SubCell"/>
</dbReference>
<dbReference type="PIRSF" id="PIRSF005719">
    <property type="entry name" value="SMC"/>
    <property type="match status" value="1"/>
</dbReference>
<feature type="coiled-coil region" evidence="6">
    <location>
        <begin position="417"/>
        <end position="500"/>
    </location>
</feature>
<evidence type="ECO:0000259" key="8">
    <source>
        <dbReference type="SMART" id="SM00968"/>
    </source>
</evidence>
<evidence type="ECO:0000256" key="7">
    <source>
        <dbReference type="SAM" id="MobiDB-lite"/>
    </source>
</evidence>
<keyword evidence="2 6" id="KW-0547">Nucleotide-binding</keyword>
<evidence type="ECO:0000256" key="3">
    <source>
        <dbReference type="ARBA" id="ARBA00022840"/>
    </source>
</evidence>
<dbReference type="SUPFAM" id="SSF52540">
    <property type="entry name" value="P-loop containing nucleoside triphosphate hydrolases"/>
    <property type="match status" value="1"/>
</dbReference>
<proteinExistence type="inferred from homology"/>
<dbReference type="InterPro" id="IPR027417">
    <property type="entry name" value="P-loop_NTPase"/>
</dbReference>
<dbReference type="InterPro" id="IPR011890">
    <property type="entry name" value="SMC_prok"/>
</dbReference>
<evidence type="ECO:0000313" key="10">
    <source>
        <dbReference type="EMBL" id="SHF85422.1"/>
    </source>
</evidence>
<dbReference type="Proteomes" id="UP000474718">
    <property type="component" value="Unassembled WGS sequence"/>
</dbReference>
<feature type="domain" description="SMC hinge" evidence="8">
    <location>
        <begin position="524"/>
        <end position="640"/>
    </location>
</feature>
<dbReference type="InterPro" id="IPR003395">
    <property type="entry name" value="RecF/RecN/SMC_N"/>
</dbReference>
<feature type="compositionally biased region" description="Basic and acidic residues" evidence="7">
    <location>
        <begin position="910"/>
        <end position="921"/>
    </location>
</feature>
<comment type="subunit">
    <text evidence="6">Homodimer.</text>
</comment>
<comment type="subcellular location">
    <subcellularLocation>
        <location evidence="6">Cytoplasm</location>
    </subcellularLocation>
</comment>
<reference evidence="9 12" key="3">
    <citation type="journal article" date="2019" name="Nat. Med.">
        <title>A library of human gut bacterial isolates paired with longitudinal multiomics data enables mechanistic microbiome research.</title>
        <authorList>
            <person name="Poyet M."/>
            <person name="Groussin M."/>
            <person name="Gibbons S.M."/>
            <person name="Avila-Pacheco J."/>
            <person name="Jiang X."/>
            <person name="Kearney S.M."/>
            <person name="Perrotta A.R."/>
            <person name="Berdy B."/>
            <person name="Zhao S."/>
            <person name="Lieberman T.D."/>
            <person name="Swanson P.K."/>
            <person name="Smith M."/>
            <person name="Roesemann S."/>
            <person name="Alexander J.E."/>
            <person name="Rich S.A."/>
            <person name="Livny J."/>
            <person name="Vlamakis H."/>
            <person name="Clish C."/>
            <person name="Bullock K."/>
            <person name="Deik A."/>
            <person name="Scott J."/>
            <person name="Pierce K.A."/>
            <person name="Xavier R.J."/>
            <person name="Alm E.J."/>
        </authorList>
    </citation>
    <scope>NUCLEOTIDE SEQUENCE [LARGE SCALE GENOMIC DNA]</scope>
    <source>
        <strain evidence="9 12">BIOML-A2</strain>
    </source>
</reference>
<dbReference type="SUPFAM" id="SSF75553">
    <property type="entry name" value="Smc hinge domain"/>
    <property type="match status" value="1"/>
</dbReference>
<dbReference type="Pfam" id="PF06470">
    <property type="entry name" value="SMC_hinge"/>
    <property type="match status" value="1"/>
</dbReference>
<gene>
    <name evidence="6 9" type="primary">smc</name>
    <name evidence="9" type="ORF">GT747_01610</name>
    <name evidence="10" type="ORF">SAMN05444424_0928</name>
</gene>
<keyword evidence="4 6" id="KW-0175">Coiled coil</keyword>
<evidence type="ECO:0000256" key="6">
    <source>
        <dbReference type="HAMAP-Rule" id="MF_01894"/>
    </source>
</evidence>
<dbReference type="EMBL" id="WWVX01000001">
    <property type="protein sequence ID" value="MZL68473.1"/>
    <property type="molecule type" value="Genomic_DNA"/>
</dbReference>
<dbReference type="RefSeq" id="WP_021659812.1">
    <property type="nucleotide sequence ID" value="NZ_FQVY01000001.1"/>
</dbReference>
<dbReference type="SMART" id="SM00968">
    <property type="entry name" value="SMC_hinge"/>
    <property type="match status" value="1"/>
</dbReference>
<dbReference type="PANTHER" id="PTHR43977">
    <property type="entry name" value="STRUCTURAL MAINTENANCE OF CHROMOSOMES PROTEIN 3"/>
    <property type="match status" value="1"/>
</dbReference>
<evidence type="ECO:0000313" key="11">
    <source>
        <dbReference type="Proteomes" id="UP000184089"/>
    </source>
</evidence>
<dbReference type="Gene3D" id="1.20.1060.20">
    <property type="match status" value="1"/>
</dbReference>
<dbReference type="GO" id="GO:0016887">
    <property type="term" value="F:ATP hydrolysis activity"/>
    <property type="evidence" value="ECO:0007669"/>
    <property type="project" value="InterPro"/>
</dbReference>
<dbReference type="NCBIfam" id="TIGR02168">
    <property type="entry name" value="SMC_prok_B"/>
    <property type="match status" value="1"/>
</dbReference>
<keyword evidence="3 6" id="KW-0067">ATP-binding</keyword>
<organism evidence="10 11">
    <name type="scientific">Bittarella massiliensis</name>
    <name type="common">ex Durand et al. 2017</name>
    <dbReference type="NCBI Taxonomy" id="1720313"/>
    <lineage>
        <taxon>Bacteria</taxon>
        <taxon>Bacillati</taxon>
        <taxon>Bacillota</taxon>
        <taxon>Clostridia</taxon>
        <taxon>Eubacteriales</taxon>
        <taxon>Oscillospiraceae</taxon>
        <taxon>Bittarella (ex Durand et al. 2017)</taxon>
    </lineage>
</organism>
<evidence type="ECO:0000256" key="2">
    <source>
        <dbReference type="ARBA" id="ARBA00022741"/>
    </source>
</evidence>
<dbReference type="CDD" id="cd03278">
    <property type="entry name" value="ABC_SMC_barmotin"/>
    <property type="match status" value="1"/>
</dbReference>
<keyword evidence="12" id="KW-1185">Reference proteome</keyword>
<dbReference type="GO" id="GO:0007062">
    <property type="term" value="P:sister chromatid cohesion"/>
    <property type="evidence" value="ECO:0007669"/>
    <property type="project" value="InterPro"/>
</dbReference>
<dbReference type="GO" id="GO:0005524">
    <property type="term" value="F:ATP binding"/>
    <property type="evidence" value="ECO:0007669"/>
    <property type="project" value="UniProtKB-UniRule"/>
</dbReference>
<evidence type="ECO:0000313" key="9">
    <source>
        <dbReference type="EMBL" id="MZL68473.1"/>
    </source>
</evidence>
<comment type="caution">
    <text evidence="10">The sequence shown here is derived from an EMBL/GenBank/DDBJ whole genome shotgun (WGS) entry which is preliminary data.</text>
</comment>
<reference evidence="11" key="2">
    <citation type="submission" date="2016-11" db="EMBL/GenBank/DDBJ databases">
        <authorList>
            <person name="Jaros S."/>
            <person name="Januszkiewicz K."/>
            <person name="Wedrychowicz H."/>
        </authorList>
    </citation>
    <scope>NUCLEOTIDE SEQUENCE [LARGE SCALE GENOMIC DNA]</scope>
    <source>
        <strain evidence="11">DSM 4029</strain>
    </source>
</reference>
<dbReference type="GO" id="GO:0006260">
    <property type="term" value="P:DNA replication"/>
    <property type="evidence" value="ECO:0007669"/>
    <property type="project" value="UniProtKB-UniRule"/>
</dbReference>
<protein>
    <recommendedName>
        <fullName evidence="6">Chromosome partition protein Smc</fullName>
    </recommendedName>
</protein>
<dbReference type="Gene3D" id="3.40.50.300">
    <property type="entry name" value="P-loop containing nucleotide triphosphate hydrolases"/>
    <property type="match status" value="2"/>
</dbReference>